<sequence length="254" mass="30847">MRDLQLKEDLFFISEIFLKEHKYRMANQLILSVKEYQKHSDYHTVNNISNHRSWTLKCDFVLVAPPGWYESQDQHFQKELFNEVKKNGSFLIDEQQIITSNYWRHLDQQSKRRWIETEDESLSLTDIDEIENYEYLKKYHNIFPNNHGPNCFAACLYAITKNEFILDQWVWQETFLQTLSRNNYRRVKDNYFQAKDVICFLKEDHLIHTCFVLNKAYCFNKNGQTFHEPWKIVDLSEVFQTFSDSKYSIYRKSQ</sequence>
<gene>
    <name evidence="1" type="ORF">SAMN05421791_103181</name>
</gene>
<keyword evidence="2" id="KW-1185">Reference proteome</keyword>
<accession>A0A1G7RU20</accession>
<evidence type="ECO:0000313" key="1">
    <source>
        <dbReference type="EMBL" id="SDG14327.1"/>
    </source>
</evidence>
<dbReference type="AlphaFoldDB" id="A0A1G7RU20"/>
<proteinExistence type="predicted"/>
<protein>
    <submittedName>
        <fullName evidence="1">Uncharacterized protein</fullName>
    </submittedName>
</protein>
<dbReference type="Proteomes" id="UP000199708">
    <property type="component" value="Unassembled WGS sequence"/>
</dbReference>
<reference evidence="1 2" key="1">
    <citation type="submission" date="2016-10" db="EMBL/GenBank/DDBJ databases">
        <authorList>
            <person name="de Groot N.N."/>
        </authorList>
    </citation>
    <scope>NUCLEOTIDE SEQUENCE [LARGE SCALE GENOMIC DNA]</scope>
    <source>
        <strain evidence="1 2">ATCC BAA-466</strain>
    </source>
</reference>
<dbReference type="STRING" id="120956.SAMN05421791_103181"/>
<name>A0A1G7RU20_9LACT</name>
<evidence type="ECO:0000313" key="2">
    <source>
        <dbReference type="Proteomes" id="UP000199708"/>
    </source>
</evidence>
<organism evidence="1 2">
    <name type="scientific">Facklamia miroungae</name>
    <dbReference type="NCBI Taxonomy" id="120956"/>
    <lineage>
        <taxon>Bacteria</taxon>
        <taxon>Bacillati</taxon>
        <taxon>Bacillota</taxon>
        <taxon>Bacilli</taxon>
        <taxon>Lactobacillales</taxon>
        <taxon>Aerococcaceae</taxon>
        <taxon>Facklamia</taxon>
    </lineage>
</organism>
<dbReference type="OrthoDB" id="2139078at2"/>
<dbReference type="EMBL" id="FNCK01000003">
    <property type="protein sequence ID" value="SDG14327.1"/>
    <property type="molecule type" value="Genomic_DNA"/>
</dbReference>
<dbReference type="RefSeq" id="WP_090289593.1">
    <property type="nucleotide sequence ID" value="NZ_FNCK01000003.1"/>
</dbReference>